<dbReference type="EMBL" id="PPSK01000004">
    <property type="protein sequence ID" value="POB04501.1"/>
    <property type="molecule type" value="Genomic_DNA"/>
</dbReference>
<protein>
    <submittedName>
        <fullName evidence="3">Alpha/beta hydrolase</fullName>
    </submittedName>
</protein>
<dbReference type="PANTHER" id="PTHR43798:SF31">
    <property type="entry name" value="AB HYDROLASE SUPERFAMILY PROTEIN YCLE"/>
    <property type="match status" value="1"/>
</dbReference>
<sequence length="282" mass="30494">MRKLDYRQALIDRIGASVTQANVMAGSVNTAYLSAGAGFPVICLHGGGAGAVTWYPSIGPLAQHFRVVTPDIVGYGESDKPDASYDRAYFASWLKQFLDALGITRAHIVGLSQGGAIALQFTLDNPEMVDKLVLIDSGGLGAKSPLMSIVGMLWLNTLPSSWANRFYSRYILFNPDNRDPNHGRYSVEVLKAAGGKKAFSQGRGAAVSALTEEALRKIQNKTLMIWGENDRLFPIEFAAKAVAIMPDAELYSIKDAGHLPMMDQPAVFNRAVAKFLLDKAGV</sequence>
<dbReference type="PANTHER" id="PTHR43798">
    <property type="entry name" value="MONOACYLGLYCEROL LIPASE"/>
    <property type="match status" value="1"/>
</dbReference>
<dbReference type="Pfam" id="PF00561">
    <property type="entry name" value="Abhydrolase_1"/>
    <property type="match status" value="1"/>
</dbReference>
<dbReference type="GO" id="GO:0016020">
    <property type="term" value="C:membrane"/>
    <property type="evidence" value="ECO:0007669"/>
    <property type="project" value="TreeGrafter"/>
</dbReference>
<dbReference type="AlphaFoldDB" id="A0A2P4EWW5"/>
<keyword evidence="4" id="KW-1185">Reference proteome</keyword>
<dbReference type="InterPro" id="IPR050266">
    <property type="entry name" value="AB_hydrolase_sf"/>
</dbReference>
<dbReference type="OrthoDB" id="5853561at2"/>
<organism evidence="3 4">
    <name type="scientific">Halopseudomonas oceani</name>
    <dbReference type="NCBI Taxonomy" id="1708783"/>
    <lineage>
        <taxon>Bacteria</taxon>
        <taxon>Pseudomonadati</taxon>
        <taxon>Pseudomonadota</taxon>
        <taxon>Gammaproteobacteria</taxon>
        <taxon>Pseudomonadales</taxon>
        <taxon>Pseudomonadaceae</taxon>
        <taxon>Halopseudomonas</taxon>
    </lineage>
</organism>
<dbReference type="Proteomes" id="UP000243451">
    <property type="component" value="Unassembled WGS sequence"/>
</dbReference>
<dbReference type="InterPro" id="IPR029058">
    <property type="entry name" value="AB_hydrolase_fold"/>
</dbReference>
<dbReference type="RefSeq" id="WP_104737548.1">
    <property type="nucleotide sequence ID" value="NZ_BMHR01000003.1"/>
</dbReference>
<dbReference type="SUPFAM" id="SSF53474">
    <property type="entry name" value="alpha/beta-Hydrolases"/>
    <property type="match status" value="1"/>
</dbReference>
<dbReference type="Gene3D" id="3.40.50.1820">
    <property type="entry name" value="alpha/beta hydrolase"/>
    <property type="match status" value="1"/>
</dbReference>
<evidence type="ECO:0000259" key="2">
    <source>
        <dbReference type="Pfam" id="PF00561"/>
    </source>
</evidence>
<keyword evidence="1 3" id="KW-0378">Hydrolase</keyword>
<gene>
    <name evidence="3" type="ORF">C1949_05880</name>
</gene>
<dbReference type="GO" id="GO:0016787">
    <property type="term" value="F:hydrolase activity"/>
    <property type="evidence" value="ECO:0007669"/>
    <property type="project" value="UniProtKB-KW"/>
</dbReference>
<dbReference type="PRINTS" id="PR00111">
    <property type="entry name" value="ABHYDROLASE"/>
</dbReference>
<name>A0A2P4EWW5_9GAMM</name>
<feature type="domain" description="AB hydrolase-1" evidence="2">
    <location>
        <begin position="40"/>
        <end position="264"/>
    </location>
</feature>
<dbReference type="InterPro" id="IPR000073">
    <property type="entry name" value="AB_hydrolase_1"/>
</dbReference>
<evidence type="ECO:0000256" key="1">
    <source>
        <dbReference type="ARBA" id="ARBA00022801"/>
    </source>
</evidence>
<proteinExistence type="predicted"/>
<evidence type="ECO:0000313" key="4">
    <source>
        <dbReference type="Proteomes" id="UP000243451"/>
    </source>
</evidence>
<reference evidence="3 4" key="1">
    <citation type="submission" date="2018-01" db="EMBL/GenBank/DDBJ databases">
        <title>Draft genome of the type strain Pseudomonas oceani DSM 100277 isolated from the deep water in Okinawa trough, northwestern Pacific Ocean.</title>
        <authorList>
            <person name="Gomila M."/>
            <person name="Mulet M."/>
            <person name="Garcia-Valdes E."/>
            <person name="Lalucat J."/>
        </authorList>
    </citation>
    <scope>NUCLEOTIDE SEQUENCE [LARGE SCALE GENOMIC DNA]</scope>
    <source>
        <strain evidence="3 4">DSM 100277</strain>
    </source>
</reference>
<comment type="caution">
    <text evidence="3">The sequence shown here is derived from an EMBL/GenBank/DDBJ whole genome shotgun (WGS) entry which is preliminary data.</text>
</comment>
<evidence type="ECO:0000313" key="3">
    <source>
        <dbReference type="EMBL" id="POB04501.1"/>
    </source>
</evidence>
<accession>A0A2P4EWW5</accession>